<comment type="caution">
    <text evidence="3">The sequence shown here is derived from an EMBL/GenBank/DDBJ whole genome shotgun (WGS) entry which is preliminary data.</text>
</comment>
<evidence type="ECO:0000313" key="4">
    <source>
        <dbReference type="Proteomes" id="UP000707451"/>
    </source>
</evidence>
<accession>A0A9P7Y6M3</accession>
<evidence type="ECO:0000256" key="2">
    <source>
        <dbReference type="SAM" id="SignalP"/>
    </source>
</evidence>
<gene>
    <name evidence="3" type="ORF">KI688_000724</name>
</gene>
<reference evidence="3" key="1">
    <citation type="submission" date="2021-06" db="EMBL/GenBank/DDBJ databases">
        <title>Genome Sequence of Mortierella hyaline Strain SCG-10, a Cold-Adapted, Nitrate-Reducing Fungus Isolated from Soil in Minnesota, USA.</title>
        <authorList>
            <person name="Aldossari N."/>
        </authorList>
    </citation>
    <scope>NUCLEOTIDE SEQUENCE</scope>
    <source>
        <strain evidence="3">SCG-10</strain>
    </source>
</reference>
<protein>
    <submittedName>
        <fullName evidence="3">Uncharacterized protein</fullName>
    </submittedName>
</protein>
<proteinExistence type="predicted"/>
<dbReference type="AlphaFoldDB" id="A0A9P7Y6M3"/>
<dbReference type="Proteomes" id="UP000707451">
    <property type="component" value="Unassembled WGS sequence"/>
</dbReference>
<feature type="region of interest" description="Disordered" evidence="1">
    <location>
        <begin position="89"/>
        <end position="127"/>
    </location>
</feature>
<organism evidence="3 4">
    <name type="scientific">Linnemannia hyalina</name>
    <dbReference type="NCBI Taxonomy" id="64524"/>
    <lineage>
        <taxon>Eukaryota</taxon>
        <taxon>Fungi</taxon>
        <taxon>Fungi incertae sedis</taxon>
        <taxon>Mucoromycota</taxon>
        <taxon>Mortierellomycotina</taxon>
        <taxon>Mortierellomycetes</taxon>
        <taxon>Mortierellales</taxon>
        <taxon>Mortierellaceae</taxon>
        <taxon>Linnemannia</taxon>
    </lineage>
</organism>
<feature type="signal peptide" evidence="2">
    <location>
        <begin position="1"/>
        <end position="31"/>
    </location>
</feature>
<name>A0A9P7Y6M3_9FUNG</name>
<dbReference type="EMBL" id="JAHRHY010000001">
    <property type="protein sequence ID" value="KAG9072943.1"/>
    <property type="molecule type" value="Genomic_DNA"/>
</dbReference>
<keyword evidence="4" id="KW-1185">Reference proteome</keyword>
<feature type="chain" id="PRO_5040390815" evidence="2">
    <location>
        <begin position="32"/>
        <end position="127"/>
    </location>
</feature>
<keyword evidence="2" id="KW-0732">Signal</keyword>
<sequence length="127" mass="13163">MRSFIKCASLAVLASLLTLTMLSLMSKTTTAFTFAMANPVGDEPLAYDGSLSALATEAEDLNPRADGTDAARLFCRPGYRRCGFFGHSAEGPGIDAPPPPPENRTDPIEAPGGGAPPTAPEAPIEGK</sequence>
<dbReference type="OrthoDB" id="2448783at2759"/>
<evidence type="ECO:0000313" key="3">
    <source>
        <dbReference type="EMBL" id="KAG9072943.1"/>
    </source>
</evidence>
<evidence type="ECO:0000256" key="1">
    <source>
        <dbReference type="SAM" id="MobiDB-lite"/>
    </source>
</evidence>